<protein>
    <submittedName>
        <fullName evidence="1">Uncharacterized protein</fullName>
    </submittedName>
</protein>
<gene>
    <name evidence="1" type="ORF">CSB93_7008</name>
</gene>
<reference evidence="1 2" key="1">
    <citation type="submission" date="2018-02" db="EMBL/GenBank/DDBJ databases">
        <title>FDA/CDC Antimicrobial Resistant Isolate Bank Genome Sequencing.</title>
        <authorList>
            <person name="Benahmed F.H."/>
            <person name="Lutgring J.D."/>
            <person name="Yoo B."/>
            <person name="Machado M."/>
            <person name="Brown A."/>
            <person name="McAllister G."/>
            <person name="Perry A."/>
            <person name="Halpin A.L."/>
            <person name="Vavikolanu K."/>
            <person name="Ott S."/>
            <person name="Zhao X."/>
            <person name="Tallon L.J."/>
            <person name="Sadzewicz L."/>
            <person name="Aluvathingal J."/>
            <person name="Nadendla S."/>
            <person name="Voskania-kordi A."/>
            <person name="Simonyan V."/>
            <person name="Patel J."/>
            <person name="Shawar R.M."/>
        </authorList>
    </citation>
    <scope>NUCLEOTIDE SEQUENCE [LARGE SCALE GENOMIC DNA]</scope>
    <source>
        <strain evidence="1 2">AR_0356</strain>
        <plasmid evidence="1 2">unnamed3</plasmid>
    </source>
</reference>
<dbReference type="Proteomes" id="UP000238390">
    <property type="component" value="Plasmid unnamed3"/>
</dbReference>
<organism evidence="1 2">
    <name type="scientific">Pseudomonas paraeruginosa</name>
    <dbReference type="NCBI Taxonomy" id="2994495"/>
    <lineage>
        <taxon>Bacteria</taxon>
        <taxon>Pseudomonadati</taxon>
        <taxon>Pseudomonadota</taxon>
        <taxon>Gammaproteobacteria</taxon>
        <taxon>Pseudomonadales</taxon>
        <taxon>Pseudomonadaceae</taxon>
        <taxon>Pseudomonas</taxon>
    </lineage>
</organism>
<dbReference type="AlphaFoldDB" id="A0A2R3IKY5"/>
<evidence type="ECO:0000313" key="2">
    <source>
        <dbReference type="Proteomes" id="UP000238390"/>
    </source>
</evidence>
<dbReference type="EMBL" id="CP027167">
    <property type="protein sequence ID" value="AVK02602.1"/>
    <property type="molecule type" value="Genomic_DNA"/>
</dbReference>
<name>A0A2R3IKY5_9PSED</name>
<evidence type="ECO:0000313" key="1">
    <source>
        <dbReference type="EMBL" id="AVK02602.1"/>
    </source>
</evidence>
<sequence length="43" mass="5072">MHHPQINGLVVADKLDCRLHRRTDRHLAALVSFPKEKVQWLKN</sequence>
<proteinExistence type="predicted"/>
<accession>A0A2R3IKY5</accession>
<geneLocation type="plasmid" evidence="1 2">
    <name>unnamed3</name>
</geneLocation>
<keyword evidence="1" id="KW-0614">Plasmid</keyword>
<keyword evidence="2" id="KW-1185">Reference proteome</keyword>